<dbReference type="GO" id="GO:0005524">
    <property type="term" value="F:ATP binding"/>
    <property type="evidence" value="ECO:0007669"/>
    <property type="project" value="UniProtKB-UniRule"/>
</dbReference>
<comment type="caution">
    <text evidence="7">The sequence shown here is derived from an EMBL/GenBank/DDBJ whole genome shotgun (WGS) entry which is preliminary data.</text>
</comment>
<dbReference type="NCBIfam" id="NF001625">
    <property type="entry name" value="PRK00411.1-3"/>
    <property type="match status" value="1"/>
</dbReference>
<dbReference type="PANTHER" id="PTHR10763:SF26">
    <property type="entry name" value="CELL DIVISION CONTROL PROTEIN 6 HOMOLOG"/>
    <property type="match status" value="1"/>
</dbReference>
<feature type="binding site" evidence="5">
    <location>
        <position position="223"/>
    </location>
    <ligand>
        <name>ATP</name>
        <dbReference type="ChEBI" id="CHEBI:30616"/>
    </ligand>
</feature>
<accession>A0AA37FC24</accession>
<dbReference type="InterPro" id="IPR050311">
    <property type="entry name" value="ORC1/CDC6"/>
</dbReference>
<evidence type="ECO:0000256" key="1">
    <source>
        <dbReference type="ARBA" id="ARBA00006184"/>
    </source>
</evidence>
<organism evidence="7 8">
    <name type="scientific">Thermogymnomonas acidicola</name>
    <dbReference type="NCBI Taxonomy" id="399579"/>
    <lineage>
        <taxon>Archaea</taxon>
        <taxon>Methanobacteriati</taxon>
        <taxon>Thermoplasmatota</taxon>
        <taxon>Thermoplasmata</taxon>
        <taxon>Thermoplasmatales</taxon>
        <taxon>Thermogymnomonas</taxon>
    </lineage>
</organism>
<evidence type="ECO:0000313" key="7">
    <source>
        <dbReference type="EMBL" id="GGM77906.1"/>
    </source>
</evidence>
<keyword evidence="2 5" id="KW-0235">DNA replication</keyword>
<keyword evidence="7" id="KW-0132">Cell division</keyword>
<comment type="similarity">
    <text evidence="1 5">Belongs to the CDC6/cdc18 family.</text>
</comment>
<keyword evidence="7" id="KW-0131">Cell cycle</keyword>
<dbReference type="Gene3D" id="3.40.50.300">
    <property type="entry name" value="P-loop containing nucleotide triphosphate hydrolases"/>
    <property type="match status" value="1"/>
</dbReference>
<dbReference type="HAMAP" id="MF_01407">
    <property type="entry name" value="ORC1_type_DNA_replic_protein"/>
    <property type="match status" value="1"/>
</dbReference>
<gene>
    <name evidence="7" type="ORF">GCM10007108_15120</name>
</gene>
<protein>
    <recommendedName>
        <fullName evidence="5">ORC1-type DNA replication protein</fullName>
    </recommendedName>
</protein>
<dbReference type="InterPro" id="IPR036388">
    <property type="entry name" value="WH-like_DNA-bd_sf"/>
</dbReference>
<dbReference type="Gene3D" id="1.10.8.60">
    <property type="match status" value="1"/>
</dbReference>
<dbReference type="GO" id="GO:0051301">
    <property type="term" value="P:cell division"/>
    <property type="evidence" value="ECO:0007669"/>
    <property type="project" value="UniProtKB-KW"/>
</dbReference>
<reference evidence="7" key="2">
    <citation type="submission" date="2022-09" db="EMBL/GenBank/DDBJ databases">
        <authorList>
            <person name="Sun Q."/>
            <person name="Ohkuma M."/>
        </authorList>
    </citation>
    <scope>NUCLEOTIDE SEQUENCE</scope>
    <source>
        <strain evidence="7">JCM 13583</strain>
    </source>
</reference>
<name>A0AA37FC24_9ARCH</name>
<sequence>MSPNPFLKYSAENSIVLGDLGSLSSSFVPESFPHREGQIDAIVKVLSSIMRNTRPSNIILYGKTGTGKTSAANHVTRMLKEAAGDRVETLYFNCQIYDSPYSILVALANSIQDSTSGSVPQLGWPLDRIFQETMARLNRARRFFVLVLDEIDKIVTKNGGDSLYVLLKLIDESGESKLSLIGITNDTGFLEFLDSRVRSRLNQESIFFPPYNATELIDIISFRIKGVVRPGSVEDSAINLCAAIGAQEHGDARKALDLMRIAIDIAVREGKQKVTEKEVYKARDKLEMDVIKEAIYTLPLQSKIVMLSAVVTQEQDTAMMTTGQIYENYRNICEEIGYPALTSRRVSDLISELEDFGLLSAMTKSMGRYGRTRLIRVVGDHTVIKNHLLEDENLAHFKGSKIPKQSKFENLVEENRKISSLDDLFGAEPDKN</sequence>
<comment type="function">
    <text evidence="5">Involved in regulation of DNA replication.</text>
</comment>
<keyword evidence="8" id="KW-1185">Reference proteome</keyword>
<dbReference type="InterPro" id="IPR049945">
    <property type="entry name" value="AAA_22"/>
</dbReference>
<proteinExistence type="inferred from homology"/>
<evidence type="ECO:0000259" key="6">
    <source>
        <dbReference type="PROSITE" id="PS50837"/>
    </source>
</evidence>
<feature type="domain" description="NACHT" evidence="6">
    <location>
        <begin position="56"/>
        <end position="173"/>
    </location>
</feature>
<evidence type="ECO:0000256" key="3">
    <source>
        <dbReference type="ARBA" id="ARBA00022741"/>
    </source>
</evidence>
<dbReference type="Proteomes" id="UP000632195">
    <property type="component" value="Unassembled WGS sequence"/>
</dbReference>
<dbReference type="PROSITE" id="PS50837">
    <property type="entry name" value="NACHT"/>
    <property type="match status" value="1"/>
</dbReference>
<dbReference type="Gene3D" id="1.10.10.10">
    <property type="entry name" value="Winged helix-like DNA-binding domain superfamily/Winged helix DNA-binding domain"/>
    <property type="match status" value="1"/>
</dbReference>
<dbReference type="Pfam" id="PF22703">
    <property type="entry name" value="Cdc6_lid"/>
    <property type="match status" value="1"/>
</dbReference>
<dbReference type="InterPro" id="IPR014277">
    <property type="entry name" value="Orc1/Cdc6_arc"/>
</dbReference>
<dbReference type="PANTHER" id="PTHR10763">
    <property type="entry name" value="CELL DIVISION CONTROL PROTEIN 6-RELATED"/>
    <property type="match status" value="1"/>
</dbReference>
<dbReference type="InterPro" id="IPR007111">
    <property type="entry name" value="NACHT_NTPase"/>
</dbReference>
<dbReference type="CDD" id="cd08768">
    <property type="entry name" value="Cdc6_C"/>
    <property type="match status" value="1"/>
</dbReference>
<evidence type="ECO:0000256" key="4">
    <source>
        <dbReference type="ARBA" id="ARBA00022840"/>
    </source>
</evidence>
<dbReference type="InterPro" id="IPR036390">
    <property type="entry name" value="WH_DNA-bd_sf"/>
</dbReference>
<dbReference type="GO" id="GO:0006260">
    <property type="term" value="P:DNA replication"/>
    <property type="evidence" value="ECO:0007669"/>
    <property type="project" value="UniProtKB-UniRule"/>
</dbReference>
<dbReference type="Pfam" id="PF09079">
    <property type="entry name" value="WHD_Cdc6"/>
    <property type="match status" value="1"/>
</dbReference>
<evidence type="ECO:0000313" key="8">
    <source>
        <dbReference type="Proteomes" id="UP000632195"/>
    </source>
</evidence>
<dbReference type="SUPFAM" id="SSF46785">
    <property type="entry name" value="Winged helix' DNA-binding domain"/>
    <property type="match status" value="1"/>
</dbReference>
<dbReference type="FunFam" id="1.10.8.60:FF:000073">
    <property type="entry name" value="ORC1-type DNA replication protein"/>
    <property type="match status" value="1"/>
</dbReference>
<dbReference type="SMART" id="SM00382">
    <property type="entry name" value="AAA"/>
    <property type="match status" value="1"/>
</dbReference>
<feature type="binding site" evidence="5">
    <location>
        <position position="211"/>
    </location>
    <ligand>
        <name>ATP</name>
        <dbReference type="ChEBI" id="CHEBI:30616"/>
    </ligand>
</feature>
<dbReference type="EMBL" id="BMNY01000003">
    <property type="protein sequence ID" value="GGM77906.1"/>
    <property type="molecule type" value="Genomic_DNA"/>
</dbReference>
<dbReference type="SMART" id="SM01074">
    <property type="entry name" value="Cdc6_C"/>
    <property type="match status" value="1"/>
</dbReference>
<dbReference type="RefSeq" id="WP_188681645.1">
    <property type="nucleotide sequence ID" value="NZ_BMNY01000003.1"/>
</dbReference>
<dbReference type="GO" id="GO:0016887">
    <property type="term" value="F:ATP hydrolysis activity"/>
    <property type="evidence" value="ECO:0007669"/>
    <property type="project" value="InterPro"/>
</dbReference>
<dbReference type="NCBIfam" id="TIGR02928">
    <property type="entry name" value="orc1/cdc6 family replication initiation protein"/>
    <property type="match status" value="1"/>
</dbReference>
<dbReference type="CDD" id="cd00009">
    <property type="entry name" value="AAA"/>
    <property type="match status" value="1"/>
</dbReference>
<keyword evidence="3 5" id="KW-0547">Nucleotide-binding</keyword>
<dbReference type="InterPro" id="IPR027417">
    <property type="entry name" value="P-loop_NTPase"/>
</dbReference>
<dbReference type="Pfam" id="PF13401">
    <property type="entry name" value="AAA_22"/>
    <property type="match status" value="1"/>
</dbReference>
<feature type="binding site" evidence="5">
    <location>
        <begin position="66"/>
        <end position="70"/>
    </location>
    <ligand>
        <name>ATP</name>
        <dbReference type="ChEBI" id="CHEBI:30616"/>
    </ligand>
</feature>
<evidence type="ECO:0000256" key="5">
    <source>
        <dbReference type="HAMAP-Rule" id="MF_01407"/>
    </source>
</evidence>
<dbReference type="InterPro" id="IPR055237">
    <property type="entry name" value="Cdc6_lid"/>
</dbReference>
<dbReference type="InterPro" id="IPR003593">
    <property type="entry name" value="AAA+_ATPase"/>
</dbReference>
<reference evidence="7" key="1">
    <citation type="journal article" date="2014" name="Int. J. Syst. Evol. Microbiol.">
        <title>Complete genome sequence of Corynebacterium casei LMG S-19264T (=DSM 44701T), isolated from a smear-ripened cheese.</title>
        <authorList>
            <consortium name="US DOE Joint Genome Institute (JGI-PGF)"/>
            <person name="Walter F."/>
            <person name="Albersmeier A."/>
            <person name="Kalinowski J."/>
            <person name="Ruckert C."/>
        </authorList>
    </citation>
    <scope>NUCLEOTIDE SEQUENCE</scope>
    <source>
        <strain evidence="7">JCM 13583</strain>
    </source>
</reference>
<evidence type="ECO:0000256" key="2">
    <source>
        <dbReference type="ARBA" id="ARBA00022705"/>
    </source>
</evidence>
<keyword evidence="4 5" id="KW-0067">ATP-binding</keyword>
<dbReference type="SUPFAM" id="SSF52540">
    <property type="entry name" value="P-loop containing nucleoside triphosphate hydrolases"/>
    <property type="match status" value="1"/>
</dbReference>
<dbReference type="AlphaFoldDB" id="A0AA37FC24"/>
<dbReference type="InterPro" id="IPR015163">
    <property type="entry name" value="Cdc6_C"/>
</dbReference>